<evidence type="ECO:0000313" key="9">
    <source>
        <dbReference type="Proteomes" id="UP001148614"/>
    </source>
</evidence>
<feature type="compositionally biased region" description="Basic and acidic residues" evidence="6">
    <location>
        <begin position="182"/>
        <end position="192"/>
    </location>
</feature>
<keyword evidence="5" id="KW-0747">Spliceosome</keyword>
<accession>A0A9W8TPD9</accession>
<dbReference type="InterPro" id="IPR055256">
    <property type="entry name" value="KH_1_KHDC4/BBP-like"/>
</dbReference>
<keyword evidence="5" id="KW-0539">Nucleus</keyword>
<keyword evidence="5" id="KW-0508">mRNA splicing</keyword>
<dbReference type="Gene3D" id="3.30.1370.10">
    <property type="entry name" value="K Homology domain, type 1"/>
    <property type="match status" value="1"/>
</dbReference>
<dbReference type="GO" id="GO:0008270">
    <property type="term" value="F:zinc ion binding"/>
    <property type="evidence" value="ECO:0007669"/>
    <property type="project" value="UniProtKB-UniRule"/>
</dbReference>
<name>A0A9W8TPD9_9PEZI</name>
<dbReference type="GO" id="GO:0000398">
    <property type="term" value="P:mRNA splicing, via spliceosome"/>
    <property type="evidence" value="ECO:0007669"/>
    <property type="project" value="UniProtKB-UniRule"/>
</dbReference>
<dbReference type="Gene3D" id="6.10.140.1790">
    <property type="match status" value="1"/>
</dbReference>
<reference evidence="8" key="1">
    <citation type="submission" date="2022-07" db="EMBL/GenBank/DDBJ databases">
        <title>Genome Sequence of Xylaria arbuscula.</title>
        <authorList>
            <person name="Buettner E."/>
        </authorList>
    </citation>
    <scope>NUCLEOTIDE SEQUENCE</scope>
    <source>
        <strain evidence="8">VT107</strain>
    </source>
</reference>
<dbReference type="Proteomes" id="UP001148614">
    <property type="component" value="Unassembled WGS sequence"/>
</dbReference>
<evidence type="ECO:0000256" key="6">
    <source>
        <dbReference type="SAM" id="MobiDB-lite"/>
    </source>
</evidence>
<evidence type="ECO:0000256" key="1">
    <source>
        <dbReference type="ARBA" id="ARBA00022723"/>
    </source>
</evidence>
<sequence length="320" mass="36146">MPPAQKSSRWGSTSARSNLVGLSTAITAPMTSEQIDAYALHVRIQEITQKLRFDDVIPANQIRRSPSPEPQYDSSGKRINTRYQRHRRRLEDERHSLIRTAMDTIPSYTTPPGYVPRHATGYMITDKVYIPVKEFPEVNFIGQLLGPRGRSLAEMNTQSGTKIVIRGKGSVKEGKGRHRAKEHGPHSTDSYQEHEPLHCLITAETQEKIEKAKIMLQDVIETIVITPDQANQRKCQQLRDLAVVNGTFRDDESRAVRHEYLGGREAETFIKCGICGGGHVTRDCADRTVIPPWRRRKGRKLAVAGGDQLETEYQQLLSEI</sequence>
<dbReference type="GO" id="GO:0048024">
    <property type="term" value="P:regulation of mRNA splicing, via spliceosome"/>
    <property type="evidence" value="ECO:0007669"/>
    <property type="project" value="TreeGrafter"/>
</dbReference>
<dbReference type="InterPro" id="IPR047086">
    <property type="entry name" value="SF1-HH_sf"/>
</dbReference>
<dbReference type="InterPro" id="IPR004087">
    <property type="entry name" value="KH_dom"/>
</dbReference>
<dbReference type="SUPFAM" id="SSF54791">
    <property type="entry name" value="Eukaryotic type KH-domain (KH-domain type I)"/>
    <property type="match status" value="1"/>
</dbReference>
<dbReference type="SMART" id="SM00322">
    <property type="entry name" value="KH"/>
    <property type="match status" value="1"/>
</dbReference>
<keyword evidence="3 5" id="KW-0862">Zinc</keyword>
<comment type="caution">
    <text evidence="8">The sequence shown here is derived from an EMBL/GenBank/DDBJ whole genome shotgun (WGS) entry which is preliminary data.</text>
</comment>
<evidence type="ECO:0000313" key="8">
    <source>
        <dbReference type="EMBL" id="KAJ3578842.1"/>
    </source>
</evidence>
<dbReference type="EMBL" id="JANPWZ010000164">
    <property type="protein sequence ID" value="KAJ3578842.1"/>
    <property type="molecule type" value="Genomic_DNA"/>
</dbReference>
<dbReference type="InterPro" id="IPR045071">
    <property type="entry name" value="BBP-like"/>
</dbReference>
<dbReference type="GO" id="GO:0045131">
    <property type="term" value="F:pre-mRNA branch point binding"/>
    <property type="evidence" value="ECO:0007669"/>
    <property type="project" value="UniProtKB-UniRule"/>
</dbReference>
<evidence type="ECO:0000256" key="2">
    <source>
        <dbReference type="ARBA" id="ARBA00022771"/>
    </source>
</evidence>
<keyword evidence="2 5" id="KW-0863">Zinc-finger</keyword>
<evidence type="ECO:0000256" key="4">
    <source>
        <dbReference type="ARBA" id="ARBA00022884"/>
    </source>
</evidence>
<keyword evidence="4" id="KW-0694">RNA-binding</keyword>
<proteinExistence type="inferred from homology"/>
<evidence type="ECO:0000259" key="7">
    <source>
        <dbReference type="SMART" id="SM00322"/>
    </source>
</evidence>
<dbReference type="AlphaFoldDB" id="A0A9W8TPD9"/>
<evidence type="ECO:0000256" key="5">
    <source>
        <dbReference type="RuleBase" id="RU367126"/>
    </source>
</evidence>
<dbReference type="PANTHER" id="PTHR11208:SF45">
    <property type="entry name" value="SPLICING FACTOR 1"/>
    <property type="match status" value="1"/>
</dbReference>
<dbReference type="InterPro" id="IPR036612">
    <property type="entry name" value="KH_dom_type_1_sf"/>
</dbReference>
<evidence type="ECO:0000256" key="3">
    <source>
        <dbReference type="ARBA" id="ARBA00022833"/>
    </source>
</evidence>
<dbReference type="InterPro" id="IPR032570">
    <property type="entry name" value="SF1-HH"/>
</dbReference>
<feature type="domain" description="K Homology" evidence="7">
    <location>
        <begin position="122"/>
        <end position="221"/>
    </location>
</feature>
<comment type="function">
    <text evidence="5">Necessary for the splicing of pre-mRNA. Has a role in the recognition of the branch site (5'-UACUAAC-3'), the pyrimidine tract and the 3'-splice site at the 3'-end of introns.</text>
</comment>
<dbReference type="GO" id="GO:0005681">
    <property type="term" value="C:spliceosomal complex"/>
    <property type="evidence" value="ECO:0007669"/>
    <property type="project" value="UniProtKB-KW"/>
</dbReference>
<dbReference type="CDD" id="cd02395">
    <property type="entry name" value="KH-I_BBP"/>
    <property type="match status" value="1"/>
</dbReference>
<keyword evidence="1 5" id="KW-0479">Metal-binding</keyword>
<dbReference type="PANTHER" id="PTHR11208">
    <property type="entry name" value="RNA-BINDING PROTEIN RELATED"/>
    <property type="match status" value="1"/>
</dbReference>
<dbReference type="Pfam" id="PF16275">
    <property type="entry name" value="SF1-HH"/>
    <property type="match status" value="1"/>
</dbReference>
<dbReference type="GO" id="GO:0003729">
    <property type="term" value="F:mRNA binding"/>
    <property type="evidence" value="ECO:0007669"/>
    <property type="project" value="TreeGrafter"/>
</dbReference>
<keyword evidence="9" id="KW-1185">Reference proteome</keyword>
<comment type="subcellular location">
    <subcellularLocation>
        <location evidence="5">Nucleus</location>
    </subcellularLocation>
</comment>
<dbReference type="Pfam" id="PF22675">
    <property type="entry name" value="KH-I_KHDC4-BBP"/>
    <property type="match status" value="1"/>
</dbReference>
<feature type="region of interest" description="Disordered" evidence="6">
    <location>
        <begin position="169"/>
        <end position="192"/>
    </location>
</feature>
<gene>
    <name evidence="8" type="ORF">NPX13_g1723</name>
</gene>
<keyword evidence="5" id="KW-0507">mRNA processing</keyword>
<organism evidence="8 9">
    <name type="scientific">Xylaria arbuscula</name>
    <dbReference type="NCBI Taxonomy" id="114810"/>
    <lineage>
        <taxon>Eukaryota</taxon>
        <taxon>Fungi</taxon>
        <taxon>Dikarya</taxon>
        <taxon>Ascomycota</taxon>
        <taxon>Pezizomycotina</taxon>
        <taxon>Sordariomycetes</taxon>
        <taxon>Xylariomycetidae</taxon>
        <taxon>Xylariales</taxon>
        <taxon>Xylariaceae</taxon>
        <taxon>Xylaria</taxon>
    </lineage>
</organism>
<protein>
    <recommendedName>
        <fullName evidence="5">Branchpoint-bridging protein</fullName>
    </recommendedName>
</protein>
<comment type="similarity">
    <text evidence="5">Belongs to the BBP/SF1 family.</text>
</comment>